<evidence type="ECO:0000313" key="2">
    <source>
        <dbReference type="EMBL" id="KAK4871886.1"/>
    </source>
</evidence>
<keyword evidence="3" id="KW-1185">Reference proteome</keyword>
<dbReference type="Proteomes" id="UP001353858">
    <property type="component" value="Unassembled WGS sequence"/>
</dbReference>
<name>A0AAN7NYT7_9COLE</name>
<organism evidence="2 3">
    <name type="scientific">Aquatica leii</name>
    <dbReference type="NCBI Taxonomy" id="1421715"/>
    <lineage>
        <taxon>Eukaryota</taxon>
        <taxon>Metazoa</taxon>
        <taxon>Ecdysozoa</taxon>
        <taxon>Arthropoda</taxon>
        <taxon>Hexapoda</taxon>
        <taxon>Insecta</taxon>
        <taxon>Pterygota</taxon>
        <taxon>Neoptera</taxon>
        <taxon>Endopterygota</taxon>
        <taxon>Coleoptera</taxon>
        <taxon>Polyphaga</taxon>
        <taxon>Elateriformia</taxon>
        <taxon>Elateroidea</taxon>
        <taxon>Lampyridae</taxon>
        <taxon>Luciolinae</taxon>
        <taxon>Aquatica</taxon>
    </lineage>
</organism>
<feature type="region of interest" description="Disordered" evidence="1">
    <location>
        <begin position="172"/>
        <end position="207"/>
    </location>
</feature>
<gene>
    <name evidence="2" type="ORF">RN001_016010</name>
</gene>
<feature type="compositionally biased region" description="Polar residues" evidence="1">
    <location>
        <begin position="195"/>
        <end position="207"/>
    </location>
</feature>
<sequence length="220" mass="23898">MEVVPEFLQTTTNLLTKAFQTSLANASTSAHAEASGSSIAMHLRAPWFSINLDFLPSLVTEVSMQSDTELQHQTSATKGNICNDANTSTFEDLSQEPFDVNEKENVDIQPSISKEIVTIIHQISLVPSAAAKRGTSRQRIAEKSEILTLSPYKNALIEDKATKAKPAVVKMQQLKGKKTNDPTKKTKSTVTPKTAISQTSKSSTSVTEKISCLISLEDSD</sequence>
<protein>
    <submittedName>
        <fullName evidence="2">Uncharacterized protein</fullName>
    </submittedName>
</protein>
<reference evidence="3" key="1">
    <citation type="submission" date="2023-01" db="EMBL/GenBank/DDBJ databases">
        <title>Key to firefly adult light organ development and bioluminescence: homeobox transcription factors regulate luciferase expression and transportation to peroxisome.</title>
        <authorList>
            <person name="Fu X."/>
        </authorList>
    </citation>
    <scope>NUCLEOTIDE SEQUENCE [LARGE SCALE GENOMIC DNA]</scope>
</reference>
<evidence type="ECO:0000313" key="3">
    <source>
        <dbReference type="Proteomes" id="UP001353858"/>
    </source>
</evidence>
<accession>A0AAN7NYT7</accession>
<evidence type="ECO:0000256" key="1">
    <source>
        <dbReference type="SAM" id="MobiDB-lite"/>
    </source>
</evidence>
<proteinExistence type="predicted"/>
<dbReference type="EMBL" id="JARPUR010000008">
    <property type="protein sequence ID" value="KAK4871886.1"/>
    <property type="molecule type" value="Genomic_DNA"/>
</dbReference>
<dbReference type="AlphaFoldDB" id="A0AAN7NYT7"/>
<comment type="caution">
    <text evidence="2">The sequence shown here is derived from an EMBL/GenBank/DDBJ whole genome shotgun (WGS) entry which is preliminary data.</text>
</comment>